<evidence type="ECO:0000313" key="2">
    <source>
        <dbReference type="EMBL" id="RVU88486.1"/>
    </source>
</evidence>
<name>A0AA94F0B6_9FLAO</name>
<organism evidence="2">
    <name type="scientific">Flavobacterium columnare</name>
    <dbReference type="NCBI Taxonomy" id="996"/>
    <lineage>
        <taxon>Bacteria</taxon>
        <taxon>Pseudomonadati</taxon>
        <taxon>Bacteroidota</taxon>
        <taxon>Flavobacteriia</taxon>
        <taxon>Flavobacteriales</taxon>
        <taxon>Flavobacteriaceae</taxon>
        <taxon>Flavobacterium</taxon>
    </lineage>
</organism>
<sequence>MTEEILKKLFYSFIWSFAISIVFSWLNYQATEGFEAKQADFILVVLTFFLCLLNFISSLTALLNLYKKIRESLVLSAISFFGIPLLILMDLLIQYLAHRNSSDTFLSFILLSIPSISYIVALAFNFIKFRKDFELN</sequence>
<keyword evidence="1" id="KW-0812">Transmembrane</keyword>
<keyword evidence="1" id="KW-1133">Transmembrane helix</keyword>
<accession>A0AA94F0B6</accession>
<dbReference type="EMBL" id="RWGX01000004">
    <property type="protein sequence ID" value="RVU88486.1"/>
    <property type="molecule type" value="Genomic_DNA"/>
</dbReference>
<reference evidence="2" key="1">
    <citation type="submission" date="2018-12" db="EMBL/GenBank/DDBJ databases">
        <title>Draft genome sequence of Flaovobacterium columnare BGFS27 isolated from channel catfish in Alabama.</title>
        <authorList>
            <person name="Cai W."/>
            <person name="Arias C."/>
        </authorList>
    </citation>
    <scope>NUCLEOTIDE SEQUENCE [LARGE SCALE GENOMIC DNA]</scope>
    <source>
        <strain evidence="2">BGFS27</strain>
    </source>
</reference>
<keyword evidence="1" id="KW-0472">Membrane</keyword>
<evidence type="ECO:0000256" key="1">
    <source>
        <dbReference type="SAM" id="Phobius"/>
    </source>
</evidence>
<dbReference type="RefSeq" id="WP_127822198.1">
    <property type="nucleotide sequence ID" value="NZ_RWGX02000012.1"/>
</dbReference>
<proteinExistence type="predicted"/>
<feature type="transmembrane region" description="Helical" evidence="1">
    <location>
        <begin position="73"/>
        <end position="93"/>
    </location>
</feature>
<gene>
    <name evidence="2" type="ORF">EJB19_10035</name>
</gene>
<comment type="caution">
    <text evidence="2">The sequence shown here is derived from an EMBL/GenBank/DDBJ whole genome shotgun (WGS) entry which is preliminary data.</text>
</comment>
<dbReference type="AlphaFoldDB" id="A0AA94F0B6"/>
<feature type="transmembrane region" description="Helical" evidence="1">
    <location>
        <begin position="9"/>
        <end position="29"/>
    </location>
</feature>
<protein>
    <submittedName>
        <fullName evidence="2">Uncharacterized protein</fullName>
    </submittedName>
</protein>
<feature type="transmembrane region" description="Helical" evidence="1">
    <location>
        <begin position="105"/>
        <end position="127"/>
    </location>
</feature>
<feature type="transmembrane region" description="Helical" evidence="1">
    <location>
        <begin position="41"/>
        <end position="66"/>
    </location>
</feature>